<protein>
    <submittedName>
        <fullName evidence="2">Uncharacterized protein</fullName>
    </submittedName>
</protein>
<organism evidence="2 3">
    <name type="scientific">Nonomuraea antimicrobica</name>
    <dbReference type="NCBI Taxonomy" id="561173"/>
    <lineage>
        <taxon>Bacteria</taxon>
        <taxon>Bacillati</taxon>
        <taxon>Actinomycetota</taxon>
        <taxon>Actinomycetes</taxon>
        <taxon>Streptosporangiales</taxon>
        <taxon>Streptosporangiaceae</taxon>
        <taxon>Nonomuraea</taxon>
    </lineage>
</organism>
<accession>A0ABP7BL79</accession>
<gene>
    <name evidence="2" type="ORF">GCM10022224_027950</name>
</gene>
<dbReference type="EMBL" id="BAAAZP010000049">
    <property type="protein sequence ID" value="GAA3662470.1"/>
    <property type="molecule type" value="Genomic_DNA"/>
</dbReference>
<evidence type="ECO:0000256" key="1">
    <source>
        <dbReference type="SAM" id="MobiDB-lite"/>
    </source>
</evidence>
<feature type="region of interest" description="Disordered" evidence="1">
    <location>
        <begin position="1"/>
        <end position="34"/>
    </location>
</feature>
<dbReference type="Proteomes" id="UP001500902">
    <property type="component" value="Unassembled WGS sequence"/>
</dbReference>
<name>A0ABP7BL79_9ACTN</name>
<sequence>MYGSREPRLAAPATTPEIGHKARHSGAAHALRSRSPGVPLREYVARGRRLEALGKLAARAQRGEFDQAEAARLAEKAAWREALA</sequence>
<evidence type="ECO:0000313" key="3">
    <source>
        <dbReference type="Proteomes" id="UP001500902"/>
    </source>
</evidence>
<evidence type="ECO:0000313" key="2">
    <source>
        <dbReference type="EMBL" id="GAA3662470.1"/>
    </source>
</evidence>
<comment type="caution">
    <text evidence="2">The sequence shown here is derived from an EMBL/GenBank/DDBJ whole genome shotgun (WGS) entry which is preliminary data.</text>
</comment>
<reference evidence="3" key="1">
    <citation type="journal article" date="2019" name="Int. J. Syst. Evol. Microbiol.">
        <title>The Global Catalogue of Microorganisms (GCM) 10K type strain sequencing project: providing services to taxonomists for standard genome sequencing and annotation.</title>
        <authorList>
            <consortium name="The Broad Institute Genomics Platform"/>
            <consortium name="The Broad Institute Genome Sequencing Center for Infectious Disease"/>
            <person name="Wu L."/>
            <person name="Ma J."/>
        </authorList>
    </citation>
    <scope>NUCLEOTIDE SEQUENCE [LARGE SCALE GENOMIC DNA]</scope>
    <source>
        <strain evidence="3">JCM 16904</strain>
    </source>
</reference>
<proteinExistence type="predicted"/>
<keyword evidence="3" id="KW-1185">Reference proteome</keyword>